<dbReference type="GO" id="GO:0003677">
    <property type="term" value="F:DNA binding"/>
    <property type="evidence" value="ECO:0007669"/>
    <property type="project" value="UniProtKB-KW"/>
</dbReference>
<dbReference type="RefSeq" id="WP_128525730.1">
    <property type="nucleotide sequence ID" value="NZ_CP026118.1"/>
</dbReference>
<evidence type="ECO:0000256" key="1">
    <source>
        <dbReference type="ARBA" id="ARBA00023125"/>
    </source>
</evidence>
<dbReference type="Pfam" id="PF01381">
    <property type="entry name" value="HTH_3"/>
    <property type="match status" value="1"/>
</dbReference>
<protein>
    <submittedName>
        <fullName evidence="3">XRE family transcriptional regulator</fullName>
    </submittedName>
</protein>
<dbReference type="EMBL" id="CP026118">
    <property type="protein sequence ID" value="QAS53455.1"/>
    <property type="molecule type" value="Genomic_DNA"/>
</dbReference>
<dbReference type="PROSITE" id="PS50943">
    <property type="entry name" value="HTH_CROC1"/>
    <property type="match status" value="1"/>
</dbReference>
<dbReference type="AlphaFoldDB" id="A0A410MFK9"/>
<dbReference type="InterPro" id="IPR010982">
    <property type="entry name" value="Lambda_DNA-bd_dom_sf"/>
</dbReference>
<proteinExistence type="predicted"/>
<dbReference type="Gene3D" id="1.10.260.40">
    <property type="entry name" value="lambda repressor-like DNA-binding domains"/>
    <property type="match status" value="1"/>
</dbReference>
<dbReference type="GO" id="GO:0005829">
    <property type="term" value="C:cytosol"/>
    <property type="evidence" value="ECO:0007669"/>
    <property type="project" value="TreeGrafter"/>
</dbReference>
<dbReference type="PANTHER" id="PTHR46797:SF1">
    <property type="entry name" value="METHYLPHOSPHONATE SYNTHASE"/>
    <property type="match status" value="1"/>
</dbReference>
<dbReference type="SUPFAM" id="SSF47413">
    <property type="entry name" value="lambda repressor-like DNA-binding domains"/>
    <property type="match status" value="1"/>
</dbReference>
<dbReference type="PANTHER" id="PTHR46797">
    <property type="entry name" value="HTH-TYPE TRANSCRIPTIONAL REGULATOR"/>
    <property type="match status" value="1"/>
</dbReference>
<feature type="domain" description="HTH cro/C1-type" evidence="2">
    <location>
        <begin position="17"/>
        <end position="71"/>
    </location>
</feature>
<accession>A0A410MFK9</accession>
<sequence length="86" mass="9805">MEKLTKELIKKSFGKHLKSVRHEFSLSQEELAFRAGMDPTYISGIERGKKNPTVTSIYQIAIALKVSPQSLLPEIDRQWEGEKSDD</sequence>
<evidence type="ECO:0000313" key="3">
    <source>
        <dbReference type="EMBL" id="QAS53455.1"/>
    </source>
</evidence>
<dbReference type="InterPro" id="IPR001387">
    <property type="entry name" value="Cro/C1-type_HTH"/>
</dbReference>
<keyword evidence="1" id="KW-0238">DNA-binding</keyword>
<name>A0A410MFK9_9BACI</name>
<evidence type="ECO:0000313" key="4">
    <source>
        <dbReference type="Proteomes" id="UP000287756"/>
    </source>
</evidence>
<evidence type="ECO:0000259" key="2">
    <source>
        <dbReference type="PROSITE" id="PS50943"/>
    </source>
</evidence>
<dbReference type="SMART" id="SM00530">
    <property type="entry name" value="HTH_XRE"/>
    <property type="match status" value="1"/>
</dbReference>
<dbReference type="InterPro" id="IPR050807">
    <property type="entry name" value="TransReg_Diox_bact_type"/>
</dbReference>
<dbReference type="GO" id="GO:0003700">
    <property type="term" value="F:DNA-binding transcription factor activity"/>
    <property type="evidence" value="ECO:0007669"/>
    <property type="project" value="TreeGrafter"/>
</dbReference>
<organism evidence="3 4">
    <name type="scientific">Halobacillus litoralis</name>
    <dbReference type="NCBI Taxonomy" id="45668"/>
    <lineage>
        <taxon>Bacteria</taxon>
        <taxon>Bacillati</taxon>
        <taxon>Bacillota</taxon>
        <taxon>Bacilli</taxon>
        <taxon>Bacillales</taxon>
        <taxon>Bacillaceae</taxon>
        <taxon>Halobacillus</taxon>
    </lineage>
</organism>
<dbReference type="OrthoDB" id="5461347at2"/>
<dbReference type="Proteomes" id="UP000287756">
    <property type="component" value="Chromosome"/>
</dbReference>
<dbReference type="KEGG" id="hli:HLI_15230"/>
<gene>
    <name evidence="3" type="ORF">HLI_15230</name>
</gene>
<reference evidence="3 4" key="1">
    <citation type="submission" date="2018-01" db="EMBL/GenBank/DDBJ databases">
        <title>The whole genome sequencing and assembly of Halobacillus litoralis ERB031 strain.</title>
        <authorList>
            <person name="Lee S.-J."/>
            <person name="Park M.-K."/>
            <person name="Kim J.-Y."/>
            <person name="Lee Y.-J."/>
            <person name="Yi H."/>
            <person name="Bahn Y.-S."/>
            <person name="Kim J.F."/>
            <person name="Lee D.-W."/>
        </authorList>
    </citation>
    <scope>NUCLEOTIDE SEQUENCE [LARGE SCALE GENOMIC DNA]</scope>
    <source>
        <strain evidence="3 4">ERB 031</strain>
    </source>
</reference>
<dbReference type="CDD" id="cd00093">
    <property type="entry name" value="HTH_XRE"/>
    <property type="match status" value="1"/>
</dbReference>